<feature type="compositionally biased region" description="Low complexity" evidence="1">
    <location>
        <begin position="359"/>
        <end position="370"/>
    </location>
</feature>
<keyword evidence="2" id="KW-1133">Transmembrane helix</keyword>
<evidence type="ECO:0000313" key="4">
    <source>
        <dbReference type="Proteomes" id="UP001189429"/>
    </source>
</evidence>
<gene>
    <name evidence="3" type="ORF">PCOR1329_LOCUS23781</name>
</gene>
<feature type="region of interest" description="Disordered" evidence="1">
    <location>
        <begin position="345"/>
        <end position="434"/>
    </location>
</feature>
<comment type="caution">
    <text evidence="3">The sequence shown here is derived from an EMBL/GenBank/DDBJ whole genome shotgun (WGS) entry which is preliminary data.</text>
</comment>
<evidence type="ECO:0000313" key="3">
    <source>
        <dbReference type="EMBL" id="CAK0822874.1"/>
    </source>
</evidence>
<keyword evidence="2" id="KW-0472">Membrane</keyword>
<proteinExistence type="predicted"/>
<reference evidence="3" key="1">
    <citation type="submission" date="2023-10" db="EMBL/GenBank/DDBJ databases">
        <authorList>
            <person name="Chen Y."/>
            <person name="Shah S."/>
            <person name="Dougan E. K."/>
            <person name="Thang M."/>
            <person name="Chan C."/>
        </authorList>
    </citation>
    <scope>NUCLEOTIDE SEQUENCE [LARGE SCALE GENOMIC DNA]</scope>
</reference>
<feature type="transmembrane region" description="Helical" evidence="2">
    <location>
        <begin position="7"/>
        <end position="26"/>
    </location>
</feature>
<sequence>MSCFRAVVTPIAATAGALLISAWLLYVSVPAHLFLGILATELISCTVGDLWNLAAAAFRGQGWAQASGQRGGPDWCLHHLSVNGLTLCPKGFHILWFSESAALEMTSGEYPLASFGRNVGTGLTGNLLSRSGCVAKEMWLELASASVPWQAAAPAAALRRLSSWMRTFSAALAWAAPRSAADPVSHFSTSVLQPSPVGVQEVPLEEMLSQAQVRKVVAIVSVSVSMTLTSFVAVLTFVRGRANIWHFGRTVSRAVQPPSRPKLLLVDDLEVHCGSSPDCPICLESLRPAWAEDLDRAGAALWLRAVGRKCRPRGQGPASAALRPRLPRALRGALAAAGDELPLLQAGGPRRRLRPPVPALAWARRQQPPRGGQGRRRGAPPLRGRPGRRGRRGAGFGWGHPGEVSLATRARRGPPWREAAAAAGPPRRAAPCPR</sequence>
<keyword evidence="2" id="KW-0812">Transmembrane</keyword>
<name>A0ABN9RU66_9DINO</name>
<evidence type="ECO:0000256" key="2">
    <source>
        <dbReference type="SAM" id="Phobius"/>
    </source>
</evidence>
<keyword evidence="4" id="KW-1185">Reference proteome</keyword>
<feature type="compositionally biased region" description="Low complexity" evidence="1">
    <location>
        <begin position="416"/>
        <end position="434"/>
    </location>
</feature>
<organism evidence="3 4">
    <name type="scientific">Prorocentrum cordatum</name>
    <dbReference type="NCBI Taxonomy" id="2364126"/>
    <lineage>
        <taxon>Eukaryota</taxon>
        <taxon>Sar</taxon>
        <taxon>Alveolata</taxon>
        <taxon>Dinophyceae</taxon>
        <taxon>Prorocentrales</taxon>
        <taxon>Prorocentraceae</taxon>
        <taxon>Prorocentrum</taxon>
    </lineage>
</organism>
<dbReference type="EMBL" id="CAUYUJ010008102">
    <property type="protein sequence ID" value="CAK0822874.1"/>
    <property type="molecule type" value="Genomic_DNA"/>
</dbReference>
<feature type="transmembrane region" description="Helical" evidence="2">
    <location>
        <begin position="216"/>
        <end position="238"/>
    </location>
</feature>
<feature type="transmembrane region" description="Helical" evidence="2">
    <location>
        <begin position="32"/>
        <end position="51"/>
    </location>
</feature>
<dbReference type="Proteomes" id="UP001189429">
    <property type="component" value="Unassembled WGS sequence"/>
</dbReference>
<evidence type="ECO:0000256" key="1">
    <source>
        <dbReference type="SAM" id="MobiDB-lite"/>
    </source>
</evidence>
<protein>
    <submittedName>
        <fullName evidence="3">Uncharacterized protein</fullName>
    </submittedName>
</protein>
<accession>A0ABN9RU66</accession>